<evidence type="ECO:0000313" key="2">
    <source>
        <dbReference type="EMBL" id="MEK6462733.1"/>
    </source>
</evidence>
<feature type="domain" description="AB hydrolase-1" evidence="1">
    <location>
        <begin position="31"/>
        <end position="244"/>
    </location>
</feature>
<dbReference type="Gene3D" id="3.40.50.1820">
    <property type="entry name" value="alpha/beta hydrolase"/>
    <property type="match status" value="1"/>
</dbReference>
<name>A0ABU9A9A3_PSEA5</name>
<dbReference type="RefSeq" id="WP_346864528.1">
    <property type="nucleotide sequence ID" value="NZ_JBBPIX010000001.1"/>
</dbReference>
<dbReference type="Pfam" id="PF12697">
    <property type="entry name" value="Abhydrolase_6"/>
    <property type="match status" value="1"/>
</dbReference>
<protein>
    <submittedName>
        <fullName evidence="2">Alpha/beta hydrolase</fullName>
    </submittedName>
</protein>
<dbReference type="InterPro" id="IPR029058">
    <property type="entry name" value="AB_hydrolase_fold"/>
</dbReference>
<dbReference type="InterPro" id="IPR000073">
    <property type="entry name" value="AB_hydrolase_1"/>
</dbReference>
<comment type="caution">
    <text evidence="2">The sequence shown here is derived from an EMBL/GenBank/DDBJ whole genome shotgun (WGS) entry which is preliminary data.</text>
</comment>
<keyword evidence="3" id="KW-1185">Reference proteome</keyword>
<keyword evidence="2" id="KW-0378">Hydrolase</keyword>
<accession>A0ABU9A9A3</accession>
<gene>
    <name evidence="2" type="ORF">WG925_03175</name>
</gene>
<dbReference type="Proteomes" id="UP001367513">
    <property type="component" value="Unassembled WGS sequence"/>
</dbReference>
<evidence type="ECO:0000259" key="1">
    <source>
        <dbReference type="Pfam" id="PF12697"/>
    </source>
</evidence>
<reference evidence="2 3" key="1">
    <citation type="submission" date="2024-03" db="EMBL/GenBank/DDBJ databases">
        <title>Draft genome sequence of Pseudonocardia carboxydivorans JCM 14827.</title>
        <authorList>
            <person name="Duangmal K."/>
        </authorList>
    </citation>
    <scope>NUCLEOTIDE SEQUENCE [LARGE SCALE GENOMIC DNA]</scope>
    <source>
        <strain evidence="2 3">JCM 14827</strain>
    </source>
</reference>
<dbReference type="EMBL" id="JBBPIX010000001">
    <property type="protein sequence ID" value="MEK6462733.1"/>
    <property type="molecule type" value="Genomic_DNA"/>
</dbReference>
<proteinExistence type="predicted"/>
<evidence type="ECO:0000313" key="3">
    <source>
        <dbReference type="Proteomes" id="UP001367513"/>
    </source>
</evidence>
<sequence length="280" mass="30271">MNDASGDHRSTIDVDGCDLSIRITGSGRPAIVFLNSSGGDGSEWNHLRPLLPRDTTVVDYGRPGLAGSAPLSGGEAEREFGPRWAAEQLRGLLARAGVAPPYVLVSSSLGGWILSMYAATWPEELAGAVMVDPTMRTAWPDEVVRRPVIEDGNNGGIRFPMGRSFEELREAPASPVARCVVVSSSVGRWLRDPPENPFYEPLTLDQVDELWQDFQRDWARHLSAIQVVAHSAGHFVHKDAPELVSLVISEVCCASRGDLPLQLSSRDLDEAGGHLASQLG</sequence>
<dbReference type="GO" id="GO:0016787">
    <property type="term" value="F:hydrolase activity"/>
    <property type="evidence" value="ECO:0007669"/>
    <property type="project" value="UniProtKB-KW"/>
</dbReference>
<organism evidence="2 3">
    <name type="scientific">Pseudonocardia alni subsp. carboxydivorans</name>
    <dbReference type="NCBI Taxonomy" id="415010"/>
    <lineage>
        <taxon>Bacteria</taxon>
        <taxon>Bacillati</taxon>
        <taxon>Actinomycetota</taxon>
        <taxon>Actinomycetes</taxon>
        <taxon>Pseudonocardiales</taxon>
        <taxon>Pseudonocardiaceae</taxon>
        <taxon>Pseudonocardia</taxon>
    </lineage>
</organism>
<dbReference type="SUPFAM" id="SSF53474">
    <property type="entry name" value="alpha/beta-Hydrolases"/>
    <property type="match status" value="1"/>
</dbReference>